<dbReference type="EMBL" id="VWOJ01000001">
    <property type="protein sequence ID" value="KAA5805156.1"/>
    <property type="molecule type" value="Genomic_DNA"/>
</dbReference>
<name>A0A5M6ZK10_9PROT</name>
<reference evidence="1 2" key="1">
    <citation type="submission" date="2019-09" db="EMBL/GenBank/DDBJ databases">
        <authorList>
            <person name="Kevbrin V."/>
            <person name="Grouzdev D.S."/>
        </authorList>
    </citation>
    <scope>NUCLEOTIDE SEQUENCE [LARGE SCALE GENOMIC DNA]</scope>
    <source>
        <strain evidence="1 2">G-192</strain>
    </source>
</reference>
<dbReference type="InterPro" id="IPR025961">
    <property type="entry name" value="Metal_resist"/>
</dbReference>
<organism evidence="1 2">
    <name type="scientific">Alkalicaulis satelles</name>
    <dbReference type="NCBI Taxonomy" id="2609175"/>
    <lineage>
        <taxon>Bacteria</taxon>
        <taxon>Pseudomonadati</taxon>
        <taxon>Pseudomonadota</taxon>
        <taxon>Alphaproteobacteria</taxon>
        <taxon>Maricaulales</taxon>
        <taxon>Maricaulaceae</taxon>
        <taxon>Alkalicaulis</taxon>
    </lineage>
</organism>
<evidence type="ECO:0000313" key="2">
    <source>
        <dbReference type="Proteomes" id="UP000325122"/>
    </source>
</evidence>
<dbReference type="Proteomes" id="UP000325122">
    <property type="component" value="Unassembled WGS sequence"/>
</dbReference>
<proteinExistence type="predicted"/>
<dbReference type="Pfam" id="PF13801">
    <property type="entry name" value="Metal_resist"/>
    <property type="match status" value="1"/>
</dbReference>
<gene>
    <name evidence="1" type="ORF">F1654_03995</name>
</gene>
<comment type="caution">
    <text evidence="1">The sequence shown here is derived from an EMBL/GenBank/DDBJ whole genome shotgun (WGS) entry which is preliminary data.</text>
</comment>
<dbReference type="AlphaFoldDB" id="A0A5M6ZK10"/>
<dbReference type="RefSeq" id="WP_150022187.1">
    <property type="nucleotide sequence ID" value="NZ_VWOJ01000001.1"/>
</dbReference>
<protein>
    <submittedName>
        <fullName evidence="1">Periplasmic heavy metal sensor</fullName>
    </submittedName>
</protein>
<keyword evidence="2" id="KW-1185">Reference proteome</keyword>
<sequence>MNRVNIWIVLLLVSVLLNGVLIGAGARHWFAPEPSPAAERPSSGPVMMRGNFSLRAFMRALPEDQRPLARERFEAASPHLRELGREAMQARRTASETLRAQPFDAEAAQAAMAGARDARARMDARTEAVILDILERMEPEAREAVLEAAFAPPERGARLRRSRN</sequence>
<accession>A0A5M6ZK10</accession>
<evidence type="ECO:0000313" key="1">
    <source>
        <dbReference type="EMBL" id="KAA5805156.1"/>
    </source>
</evidence>